<proteinExistence type="predicted"/>
<evidence type="ECO:0000313" key="1">
    <source>
        <dbReference type="EMBL" id="KAJ2971080.1"/>
    </source>
</evidence>
<evidence type="ECO:0000313" key="2">
    <source>
        <dbReference type="Proteomes" id="UP001143856"/>
    </source>
</evidence>
<gene>
    <name evidence="1" type="ORF">NUW58_g9517</name>
</gene>
<dbReference type="Proteomes" id="UP001143856">
    <property type="component" value="Unassembled WGS sequence"/>
</dbReference>
<sequence>MAEVAPARLPEGDNVHKSSKHSKKRHRDPNSIEKSERKHKRSKSEAAPAPDQAAKAVDGDSKSKKRKGHKSSKSKDSQINGGQPQDEPAPVLEADENGKQSERKKKHKKDSKKSKKRSRESHDQALDDDNDEDTSTVQGHPDIVVLSSSRSKTLPGATSSKHQYPFFTQTVSQYLPLHPLGINEPIQGYMNQHLEPLLNCYVPSFGGVLLAYRNPRLGEAPGKGSLTQDSAMEDMAVLESINEHAVSFGWLTTEIDIFQPSRGAWLEGLVNIQSGGHIGVVCWGKFNASIESGRLPRGWRWVDHHLGKKKENINAETTPSSPSSQDNAEGDHTEVHATGYWVDGQGSKVTADTPICFRIKNYEVGSSGDYGYLSLEGTMLTEEEEESKVRKERQVLQNKLKQGSVLRRERRPLSELSITKFGNDDAREPESQRAEV</sequence>
<name>A0ACC1MW74_9PEZI</name>
<reference evidence="1" key="1">
    <citation type="submission" date="2022-10" db="EMBL/GenBank/DDBJ databases">
        <title>Genome Sequence of Xylaria curta.</title>
        <authorList>
            <person name="Buettner E."/>
        </authorList>
    </citation>
    <scope>NUCLEOTIDE SEQUENCE</scope>
    <source>
        <strain evidence="1">Babe10</strain>
    </source>
</reference>
<organism evidence="1 2">
    <name type="scientific">Xylaria curta</name>
    <dbReference type="NCBI Taxonomy" id="42375"/>
    <lineage>
        <taxon>Eukaryota</taxon>
        <taxon>Fungi</taxon>
        <taxon>Dikarya</taxon>
        <taxon>Ascomycota</taxon>
        <taxon>Pezizomycotina</taxon>
        <taxon>Sordariomycetes</taxon>
        <taxon>Xylariomycetidae</taxon>
        <taxon>Xylariales</taxon>
        <taxon>Xylariaceae</taxon>
        <taxon>Xylaria</taxon>
    </lineage>
</organism>
<comment type="caution">
    <text evidence="1">The sequence shown here is derived from an EMBL/GenBank/DDBJ whole genome shotgun (WGS) entry which is preliminary data.</text>
</comment>
<protein>
    <submittedName>
        <fullName evidence="1">Uncharacterized protein</fullName>
    </submittedName>
</protein>
<accession>A0ACC1MW74</accession>
<dbReference type="EMBL" id="JAPDGR010003480">
    <property type="protein sequence ID" value="KAJ2971080.1"/>
    <property type="molecule type" value="Genomic_DNA"/>
</dbReference>
<keyword evidence="2" id="KW-1185">Reference proteome</keyword>